<proteinExistence type="predicted"/>
<evidence type="ECO:0000259" key="5">
    <source>
        <dbReference type="PROSITE" id="PS51123"/>
    </source>
</evidence>
<dbReference type="EMBL" id="BAABHD010000065">
    <property type="protein sequence ID" value="GAA4461743.1"/>
    <property type="molecule type" value="Genomic_DNA"/>
</dbReference>
<evidence type="ECO:0000259" key="6">
    <source>
        <dbReference type="PROSITE" id="PS51820"/>
    </source>
</evidence>
<protein>
    <submittedName>
        <fullName evidence="7">PA14 domain-containing protein</fullName>
    </submittedName>
</protein>
<dbReference type="InterPro" id="IPR050330">
    <property type="entry name" value="Bact_OuterMem_StrucFunc"/>
</dbReference>
<dbReference type="SUPFAM" id="SSF56988">
    <property type="entry name" value="Anthrax protective antigen"/>
    <property type="match status" value="1"/>
</dbReference>
<dbReference type="PRINTS" id="PR01021">
    <property type="entry name" value="OMPADOMAIN"/>
</dbReference>
<comment type="caution">
    <text evidence="7">The sequence shown here is derived from an EMBL/GenBank/DDBJ whole genome shotgun (WGS) entry which is preliminary data.</text>
</comment>
<comment type="subcellular location">
    <subcellularLocation>
        <location evidence="1">Cell outer membrane</location>
    </subcellularLocation>
</comment>
<gene>
    <name evidence="7" type="ORF">GCM10023189_37550</name>
</gene>
<reference evidence="8" key="1">
    <citation type="journal article" date="2019" name="Int. J. Syst. Evol. Microbiol.">
        <title>The Global Catalogue of Microorganisms (GCM) 10K type strain sequencing project: providing services to taxonomists for standard genome sequencing and annotation.</title>
        <authorList>
            <consortium name="The Broad Institute Genomics Platform"/>
            <consortium name="The Broad Institute Genome Sequencing Center for Infectious Disease"/>
            <person name="Wu L."/>
            <person name="Ma J."/>
        </authorList>
    </citation>
    <scope>NUCLEOTIDE SEQUENCE [LARGE SCALE GENOMIC DNA]</scope>
    <source>
        <strain evidence="8">JCM 17927</strain>
    </source>
</reference>
<evidence type="ECO:0000256" key="1">
    <source>
        <dbReference type="ARBA" id="ARBA00004442"/>
    </source>
</evidence>
<dbReference type="InterPro" id="IPR011658">
    <property type="entry name" value="PA14_dom"/>
</dbReference>
<accession>A0ABP8N8N1</accession>
<dbReference type="InterPro" id="IPR036737">
    <property type="entry name" value="OmpA-like_sf"/>
</dbReference>
<dbReference type="CDD" id="cd07185">
    <property type="entry name" value="OmpA_C-like"/>
    <property type="match status" value="1"/>
</dbReference>
<dbReference type="PROSITE" id="PS51123">
    <property type="entry name" value="OMPA_2"/>
    <property type="match status" value="1"/>
</dbReference>
<evidence type="ECO:0000313" key="8">
    <source>
        <dbReference type="Proteomes" id="UP001501175"/>
    </source>
</evidence>
<dbReference type="SMART" id="SM00758">
    <property type="entry name" value="PA14"/>
    <property type="match status" value="1"/>
</dbReference>
<evidence type="ECO:0000256" key="3">
    <source>
        <dbReference type="ARBA" id="ARBA00023237"/>
    </source>
</evidence>
<keyword evidence="3" id="KW-0998">Cell outer membrane</keyword>
<dbReference type="PRINTS" id="PR01023">
    <property type="entry name" value="NAFLGMOTY"/>
</dbReference>
<dbReference type="SUPFAM" id="SSF103088">
    <property type="entry name" value="OmpA-like"/>
    <property type="match status" value="1"/>
</dbReference>
<name>A0ABP8N8N1_9BACT</name>
<dbReference type="PANTHER" id="PTHR30329:SF21">
    <property type="entry name" value="LIPOPROTEIN YIAD-RELATED"/>
    <property type="match status" value="1"/>
</dbReference>
<feature type="domain" description="PA14" evidence="6">
    <location>
        <begin position="9"/>
        <end position="146"/>
    </location>
</feature>
<dbReference type="InterPro" id="IPR006665">
    <property type="entry name" value="OmpA-like"/>
</dbReference>
<dbReference type="InterPro" id="IPR037524">
    <property type="entry name" value="PA14/GLEYA"/>
</dbReference>
<organism evidence="7 8">
    <name type="scientific">Nibrella saemangeumensis</name>
    <dbReference type="NCBI Taxonomy" id="1084526"/>
    <lineage>
        <taxon>Bacteria</taxon>
        <taxon>Pseudomonadati</taxon>
        <taxon>Bacteroidota</taxon>
        <taxon>Cytophagia</taxon>
        <taxon>Cytophagales</taxon>
        <taxon>Spirosomataceae</taxon>
        <taxon>Nibrella</taxon>
    </lineage>
</organism>
<dbReference type="Gene3D" id="3.90.182.10">
    <property type="entry name" value="Toxin - Anthrax Protective Antigen,domain 1"/>
    <property type="match status" value="1"/>
</dbReference>
<evidence type="ECO:0000256" key="2">
    <source>
        <dbReference type="ARBA" id="ARBA00023136"/>
    </source>
</evidence>
<keyword evidence="2 4" id="KW-0472">Membrane</keyword>
<dbReference type="PROSITE" id="PS51820">
    <property type="entry name" value="PA14"/>
    <property type="match status" value="1"/>
</dbReference>
<dbReference type="Pfam" id="PF00691">
    <property type="entry name" value="OmpA"/>
    <property type="match status" value="1"/>
</dbReference>
<dbReference type="Pfam" id="PF07691">
    <property type="entry name" value="PA14"/>
    <property type="match status" value="1"/>
</dbReference>
<sequence length="351" mass="39240">MAGSLALAQTGNGLKGEYFNGPNFEQKAYTRTDPQVSFDWNWRYPAPGVQREYFSVRWTGKLYAPTTGKYRFSATVDDGVRVWVGGKRVIDEWRKQDDTQFVGEITLQAKHYYDLKVEYYNDWKGSIIFVYWETPQDRKENLFGYTSKPYKTIPTQYLFSKPVAAGPVTAQPQATITSAKSSARAATLVPTVVTAKPAANPKAFPPAKKPNVTTLKSTGRVAVATPVVKAPAVFTNLVKGEAVILKNVFFEQSKYVLLPESSTELNKLVQTLKDQPSLRIDIVGHTDNIGDPRLNQALSENRAKVVATYLIRNGITSDRLETKGYGGTRPIADNTVESERARNRRVEFVVR</sequence>
<evidence type="ECO:0000256" key="4">
    <source>
        <dbReference type="PROSITE-ProRule" id="PRU00473"/>
    </source>
</evidence>
<dbReference type="InterPro" id="IPR006664">
    <property type="entry name" value="OMP_bac"/>
</dbReference>
<dbReference type="Gene3D" id="3.30.1330.60">
    <property type="entry name" value="OmpA-like domain"/>
    <property type="match status" value="1"/>
</dbReference>
<dbReference type="Proteomes" id="UP001501175">
    <property type="component" value="Unassembled WGS sequence"/>
</dbReference>
<dbReference type="PANTHER" id="PTHR30329">
    <property type="entry name" value="STATOR ELEMENT OF FLAGELLAR MOTOR COMPLEX"/>
    <property type="match status" value="1"/>
</dbReference>
<feature type="domain" description="OmpA-like" evidence="5">
    <location>
        <begin position="238"/>
        <end position="351"/>
    </location>
</feature>
<keyword evidence="8" id="KW-1185">Reference proteome</keyword>
<evidence type="ECO:0000313" key="7">
    <source>
        <dbReference type="EMBL" id="GAA4461743.1"/>
    </source>
</evidence>